<name>A0A915IWL4_ROMCU</name>
<feature type="region of interest" description="Disordered" evidence="1">
    <location>
        <begin position="92"/>
        <end position="191"/>
    </location>
</feature>
<feature type="compositionally biased region" description="Low complexity" evidence="1">
    <location>
        <begin position="103"/>
        <end position="139"/>
    </location>
</feature>
<proteinExistence type="predicted"/>
<organism evidence="2 3">
    <name type="scientific">Romanomermis culicivorax</name>
    <name type="common">Nematode worm</name>
    <dbReference type="NCBI Taxonomy" id="13658"/>
    <lineage>
        <taxon>Eukaryota</taxon>
        <taxon>Metazoa</taxon>
        <taxon>Ecdysozoa</taxon>
        <taxon>Nematoda</taxon>
        <taxon>Enoplea</taxon>
        <taxon>Dorylaimia</taxon>
        <taxon>Mermithida</taxon>
        <taxon>Mermithoidea</taxon>
        <taxon>Mermithidae</taxon>
        <taxon>Romanomermis</taxon>
    </lineage>
</organism>
<protein>
    <submittedName>
        <fullName evidence="3">Uncharacterized protein</fullName>
    </submittedName>
</protein>
<evidence type="ECO:0000313" key="2">
    <source>
        <dbReference type="Proteomes" id="UP000887565"/>
    </source>
</evidence>
<accession>A0A915IWL4</accession>
<evidence type="ECO:0000313" key="3">
    <source>
        <dbReference type="WBParaSite" id="nRc.2.0.1.t18469-RA"/>
    </source>
</evidence>
<sequence>GFLAGAGAVPPLANVRVGVIILTRAQQKWLGSRSADWMNHQYHRCITLPDGSISFSSLPDEQPTNPPWKPASEIYPHDGNTPTTMTNAATTTYPTWGNVDLNPTTTTTYPSPETASTTTVQTTTMTTETTTQWTPPMTADWVPPTTMQQDPWGQQSTSGPPRGQQTQNPMQTFFGQPGGNGGPSLVVINNM</sequence>
<dbReference type="AlphaFoldDB" id="A0A915IWL4"/>
<evidence type="ECO:0000256" key="1">
    <source>
        <dbReference type="SAM" id="MobiDB-lite"/>
    </source>
</evidence>
<dbReference type="Proteomes" id="UP000887565">
    <property type="component" value="Unplaced"/>
</dbReference>
<keyword evidence="2" id="KW-1185">Reference proteome</keyword>
<feature type="compositionally biased region" description="Polar residues" evidence="1">
    <location>
        <begin position="145"/>
        <end position="174"/>
    </location>
</feature>
<reference evidence="3" key="1">
    <citation type="submission" date="2022-11" db="UniProtKB">
        <authorList>
            <consortium name="WormBaseParasite"/>
        </authorList>
    </citation>
    <scope>IDENTIFICATION</scope>
</reference>
<dbReference type="WBParaSite" id="nRc.2.0.1.t18469-RA">
    <property type="protein sequence ID" value="nRc.2.0.1.t18469-RA"/>
    <property type="gene ID" value="nRc.2.0.1.g18469"/>
</dbReference>